<sequence>MEDYKWSKGASCSSRDNVLPSRNAQRHRMLPVLSLVTVCQHDCGQGPDDGCSQHCPELFDGYYHWLWSPRLDDCRRRHPKDIPKPFLKYPIYYIALHRYTYQGFCKNEFKGLEFEVRLNGGQQMVGGKQVLRDYFQIDKSYSKWVDLCILLG</sequence>
<name>A0A2I0IXK2_PUNGR</name>
<organism evidence="3 4">
    <name type="scientific">Punica granatum</name>
    <name type="common">Pomegranate</name>
    <dbReference type="NCBI Taxonomy" id="22663"/>
    <lineage>
        <taxon>Eukaryota</taxon>
        <taxon>Viridiplantae</taxon>
        <taxon>Streptophyta</taxon>
        <taxon>Embryophyta</taxon>
        <taxon>Tracheophyta</taxon>
        <taxon>Spermatophyta</taxon>
        <taxon>Magnoliopsida</taxon>
        <taxon>eudicotyledons</taxon>
        <taxon>Gunneridae</taxon>
        <taxon>Pentapetalae</taxon>
        <taxon>rosids</taxon>
        <taxon>malvids</taxon>
        <taxon>Myrtales</taxon>
        <taxon>Lythraceae</taxon>
        <taxon>Punica</taxon>
    </lineage>
</organism>
<accession>A0A2I0IXK2</accession>
<dbReference type="PANTHER" id="PTHR48042:SF1">
    <property type="entry name" value="ABC TRANSPORTER G FAMILY MEMBER 11-LIKE"/>
    <property type="match status" value="1"/>
</dbReference>
<dbReference type="EMBL" id="PGOL01002347">
    <property type="protein sequence ID" value="PKI48737.1"/>
    <property type="molecule type" value="Genomic_DNA"/>
</dbReference>
<comment type="caution">
    <text evidence="3">The sequence shown here is derived from an EMBL/GenBank/DDBJ whole genome shotgun (WGS) entry which is preliminary data.</text>
</comment>
<comment type="similarity">
    <text evidence="1">Belongs to the ABC transporter superfamily. ABCG family. Eye pigment precursor importer (TC 3.A.1.204) subfamily.</text>
</comment>
<dbReference type="InterPro" id="IPR052215">
    <property type="entry name" value="Plant_ABCG"/>
</dbReference>
<reference evidence="3 4" key="1">
    <citation type="submission" date="2017-11" db="EMBL/GenBank/DDBJ databases">
        <title>De-novo sequencing of pomegranate (Punica granatum L.) genome.</title>
        <authorList>
            <person name="Akparov Z."/>
            <person name="Amiraslanov A."/>
            <person name="Hajiyeva S."/>
            <person name="Abbasov M."/>
            <person name="Kaur K."/>
            <person name="Hamwieh A."/>
            <person name="Solovyev V."/>
            <person name="Salamov A."/>
            <person name="Braich B."/>
            <person name="Kosarev P."/>
            <person name="Mahmoud A."/>
            <person name="Hajiyev E."/>
            <person name="Babayeva S."/>
            <person name="Izzatullayeva V."/>
            <person name="Mammadov A."/>
            <person name="Mammadov A."/>
            <person name="Sharifova S."/>
            <person name="Ojaghi J."/>
            <person name="Eynullazada K."/>
            <person name="Bayramov B."/>
            <person name="Abdulazimova A."/>
            <person name="Shahmuradov I."/>
        </authorList>
    </citation>
    <scope>NUCLEOTIDE SEQUENCE [LARGE SCALE GENOMIC DNA]</scope>
    <source>
        <strain evidence="4">cv. AG2017</strain>
        <tissue evidence="3">Leaf</tissue>
    </source>
</reference>
<evidence type="ECO:0000256" key="1">
    <source>
        <dbReference type="ARBA" id="ARBA00005814"/>
    </source>
</evidence>
<keyword evidence="4" id="KW-1185">Reference proteome</keyword>
<evidence type="ECO:0000313" key="3">
    <source>
        <dbReference type="EMBL" id="PKI48737.1"/>
    </source>
</evidence>
<dbReference type="AlphaFoldDB" id="A0A2I0IXK2"/>
<dbReference type="Proteomes" id="UP000233551">
    <property type="component" value="Unassembled WGS sequence"/>
</dbReference>
<keyword evidence="2" id="KW-0813">Transport</keyword>
<protein>
    <submittedName>
        <fullName evidence="3">Uncharacterized protein</fullName>
    </submittedName>
</protein>
<evidence type="ECO:0000256" key="2">
    <source>
        <dbReference type="ARBA" id="ARBA00022448"/>
    </source>
</evidence>
<evidence type="ECO:0000313" key="4">
    <source>
        <dbReference type="Proteomes" id="UP000233551"/>
    </source>
</evidence>
<dbReference type="STRING" id="22663.A0A2I0IXK2"/>
<gene>
    <name evidence="3" type="ORF">CRG98_030878</name>
</gene>
<dbReference type="PANTHER" id="PTHR48042">
    <property type="entry name" value="ABC TRANSPORTER G FAMILY MEMBER 11"/>
    <property type="match status" value="1"/>
</dbReference>
<proteinExistence type="inferred from homology"/>